<dbReference type="InParanoid" id="A0A5C3P1T8"/>
<sequence length="154" mass="16667">MGLLEIQNHRGSSNSALSSIKRFHFQAGRAGGGRMIGQSIHRDSVGCALGSYEPRWLLDMPWEPGSWCPRSTMRPASTAGQRFLHQSSVIGDWTNTLRLLAGKITGTEAGMRGQCLEVTRVFRIGSAAAKSSQTTAPRGGINAGVQEWRDVGVR</sequence>
<reference evidence="1 2" key="1">
    <citation type="journal article" date="2019" name="Nat. Ecol. Evol.">
        <title>Megaphylogeny resolves global patterns of mushroom evolution.</title>
        <authorList>
            <person name="Varga T."/>
            <person name="Krizsan K."/>
            <person name="Foldi C."/>
            <person name="Dima B."/>
            <person name="Sanchez-Garcia M."/>
            <person name="Sanchez-Ramirez S."/>
            <person name="Szollosi G.J."/>
            <person name="Szarkandi J.G."/>
            <person name="Papp V."/>
            <person name="Albert L."/>
            <person name="Andreopoulos W."/>
            <person name="Angelini C."/>
            <person name="Antonin V."/>
            <person name="Barry K.W."/>
            <person name="Bougher N.L."/>
            <person name="Buchanan P."/>
            <person name="Buyck B."/>
            <person name="Bense V."/>
            <person name="Catcheside P."/>
            <person name="Chovatia M."/>
            <person name="Cooper J."/>
            <person name="Damon W."/>
            <person name="Desjardin D."/>
            <person name="Finy P."/>
            <person name="Geml J."/>
            <person name="Haridas S."/>
            <person name="Hughes K."/>
            <person name="Justo A."/>
            <person name="Karasinski D."/>
            <person name="Kautmanova I."/>
            <person name="Kiss B."/>
            <person name="Kocsube S."/>
            <person name="Kotiranta H."/>
            <person name="LaButti K.M."/>
            <person name="Lechner B.E."/>
            <person name="Liimatainen K."/>
            <person name="Lipzen A."/>
            <person name="Lukacs Z."/>
            <person name="Mihaltcheva S."/>
            <person name="Morgado L.N."/>
            <person name="Niskanen T."/>
            <person name="Noordeloos M.E."/>
            <person name="Ohm R.A."/>
            <person name="Ortiz-Santana B."/>
            <person name="Ovrebo C."/>
            <person name="Racz N."/>
            <person name="Riley R."/>
            <person name="Savchenko A."/>
            <person name="Shiryaev A."/>
            <person name="Soop K."/>
            <person name="Spirin V."/>
            <person name="Szebenyi C."/>
            <person name="Tomsovsky M."/>
            <person name="Tulloss R.E."/>
            <person name="Uehling J."/>
            <person name="Grigoriev I.V."/>
            <person name="Vagvolgyi C."/>
            <person name="Papp T."/>
            <person name="Martin F.M."/>
            <person name="Miettinen O."/>
            <person name="Hibbett D.S."/>
            <person name="Nagy L.G."/>
        </authorList>
    </citation>
    <scope>NUCLEOTIDE SEQUENCE [LARGE SCALE GENOMIC DNA]</scope>
    <source>
        <strain evidence="1 2">HHB13444</strain>
    </source>
</reference>
<name>A0A5C3P1T8_9APHY</name>
<dbReference type="AlphaFoldDB" id="A0A5C3P1T8"/>
<organism evidence="1 2">
    <name type="scientific">Polyporus arcularius HHB13444</name>
    <dbReference type="NCBI Taxonomy" id="1314778"/>
    <lineage>
        <taxon>Eukaryota</taxon>
        <taxon>Fungi</taxon>
        <taxon>Dikarya</taxon>
        <taxon>Basidiomycota</taxon>
        <taxon>Agaricomycotina</taxon>
        <taxon>Agaricomycetes</taxon>
        <taxon>Polyporales</taxon>
        <taxon>Polyporaceae</taxon>
        <taxon>Polyporus</taxon>
    </lineage>
</organism>
<keyword evidence="2" id="KW-1185">Reference proteome</keyword>
<protein>
    <submittedName>
        <fullName evidence="1">Uncharacterized protein</fullName>
    </submittedName>
</protein>
<proteinExistence type="predicted"/>
<dbReference type="EMBL" id="ML211410">
    <property type="protein sequence ID" value="TFK83242.1"/>
    <property type="molecule type" value="Genomic_DNA"/>
</dbReference>
<evidence type="ECO:0000313" key="1">
    <source>
        <dbReference type="EMBL" id="TFK83242.1"/>
    </source>
</evidence>
<gene>
    <name evidence="1" type="ORF">K466DRAFT_269014</name>
</gene>
<evidence type="ECO:0000313" key="2">
    <source>
        <dbReference type="Proteomes" id="UP000308197"/>
    </source>
</evidence>
<accession>A0A5C3P1T8</accession>
<dbReference type="Proteomes" id="UP000308197">
    <property type="component" value="Unassembled WGS sequence"/>
</dbReference>